<evidence type="ECO:0000256" key="3">
    <source>
        <dbReference type="ARBA" id="ARBA00022723"/>
    </source>
</evidence>
<feature type="binding site" evidence="10">
    <location>
        <position position="268"/>
    </location>
    <ligand>
        <name>Zn(2+)</name>
        <dbReference type="ChEBI" id="CHEBI:29105"/>
    </ligand>
</feature>
<dbReference type="RefSeq" id="WP_010768397.1">
    <property type="nucleotide sequence ID" value="NZ_ASWE01000003.1"/>
</dbReference>
<organism evidence="14 15">
    <name type="scientific">Enterococcus phoeniculicola ATCC BAA-412</name>
    <dbReference type="NCBI Taxonomy" id="1158610"/>
    <lineage>
        <taxon>Bacteria</taxon>
        <taxon>Bacillati</taxon>
        <taxon>Bacillota</taxon>
        <taxon>Bacilli</taxon>
        <taxon>Lactobacillales</taxon>
        <taxon>Enterococcaceae</taxon>
        <taxon>Enterococcus</taxon>
    </lineage>
</organism>
<dbReference type="GO" id="GO:0019843">
    <property type="term" value="F:rRNA binding"/>
    <property type="evidence" value="ECO:0007669"/>
    <property type="project" value="UniProtKB-KW"/>
</dbReference>
<keyword evidence="5 10" id="KW-0547">Nucleotide-binding</keyword>
<keyword evidence="1 10" id="KW-0963">Cytoplasm</keyword>
<reference evidence="14 15" key="1">
    <citation type="submission" date="2013-02" db="EMBL/GenBank/DDBJ databases">
        <title>The Genome Sequence of Enterococcus phoeniculicola BAA-412.</title>
        <authorList>
            <consortium name="The Broad Institute Genome Sequencing Platform"/>
            <consortium name="The Broad Institute Genome Sequencing Center for Infectious Disease"/>
            <person name="Earl A.M."/>
            <person name="Gilmore M.S."/>
            <person name="Lebreton F."/>
            <person name="Walker B."/>
            <person name="Young S.K."/>
            <person name="Zeng Q."/>
            <person name="Gargeya S."/>
            <person name="Fitzgerald M."/>
            <person name="Haas B."/>
            <person name="Abouelleil A."/>
            <person name="Alvarado L."/>
            <person name="Arachchi H.M."/>
            <person name="Berlin A.M."/>
            <person name="Chapman S.B."/>
            <person name="Dewar J."/>
            <person name="Goldberg J."/>
            <person name="Griggs A."/>
            <person name="Gujja S."/>
            <person name="Hansen M."/>
            <person name="Howarth C."/>
            <person name="Imamovic A."/>
            <person name="Larimer J."/>
            <person name="McCowan C."/>
            <person name="Murphy C."/>
            <person name="Neiman D."/>
            <person name="Pearson M."/>
            <person name="Priest M."/>
            <person name="Roberts A."/>
            <person name="Saif S."/>
            <person name="Shea T."/>
            <person name="Sisk P."/>
            <person name="Sykes S."/>
            <person name="Wortman J."/>
            <person name="Nusbaum C."/>
            <person name="Birren B."/>
        </authorList>
    </citation>
    <scope>NUCLEOTIDE SEQUENCE [LARGE SCALE GENOMIC DNA]</scope>
    <source>
        <strain evidence="14 15">ATCC BAA-412</strain>
    </source>
</reference>
<dbReference type="PROSITE" id="PS50936">
    <property type="entry name" value="ENGC_GTPASE"/>
    <property type="match status" value="1"/>
</dbReference>
<dbReference type="eggNOG" id="COG1162">
    <property type="taxonomic scope" value="Bacteria"/>
</dbReference>
<evidence type="ECO:0000256" key="2">
    <source>
        <dbReference type="ARBA" id="ARBA00022517"/>
    </source>
</evidence>
<evidence type="ECO:0000256" key="9">
    <source>
        <dbReference type="ARBA" id="ARBA00023134"/>
    </source>
</evidence>
<keyword evidence="6 10" id="KW-0378">Hydrolase</keyword>
<dbReference type="InterPro" id="IPR030378">
    <property type="entry name" value="G_CP_dom"/>
</dbReference>
<feature type="compositionally biased region" description="Basic residues" evidence="11">
    <location>
        <begin position="317"/>
        <end position="329"/>
    </location>
</feature>
<dbReference type="Gene3D" id="3.40.50.300">
    <property type="entry name" value="P-loop containing nucleotide triphosphate hydrolases"/>
    <property type="match status" value="1"/>
</dbReference>
<feature type="domain" description="EngC GTPase" evidence="12">
    <location>
        <begin position="90"/>
        <end position="238"/>
    </location>
</feature>
<feature type="binding site" evidence="10">
    <location>
        <position position="276"/>
    </location>
    <ligand>
        <name>Zn(2+)</name>
        <dbReference type="ChEBI" id="CHEBI:29105"/>
    </ligand>
</feature>
<evidence type="ECO:0000256" key="7">
    <source>
        <dbReference type="ARBA" id="ARBA00022833"/>
    </source>
</evidence>
<evidence type="ECO:0000256" key="10">
    <source>
        <dbReference type="HAMAP-Rule" id="MF_01820"/>
    </source>
</evidence>
<keyword evidence="9 10" id="KW-0342">GTP-binding</keyword>
<feature type="region of interest" description="Disordered" evidence="11">
    <location>
        <begin position="303"/>
        <end position="329"/>
    </location>
</feature>
<feature type="domain" description="CP-type G" evidence="13">
    <location>
        <begin position="81"/>
        <end position="240"/>
    </location>
</feature>
<dbReference type="GO" id="GO:0046872">
    <property type="term" value="F:metal ion binding"/>
    <property type="evidence" value="ECO:0007669"/>
    <property type="project" value="UniProtKB-KW"/>
</dbReference>
<keyword evidence="15" id="KW-1185">Reference proteome</keyword>
<feature type="binding site" evidence="10">
    <location>
        <position position="270"/>
    </location>
    <ligand>
        <name>Zn(2+)</name>
        <dbReference type="ChEBI" id="CHEBI:29105"/>
    </ligand>
</feature>
<sequence length="329" mass="37180">MTQTLQARVTFQTRNLYFVVTKEQKQLTGTVSGHFQQQAYTPSDFPVIGDWVEGTLYDSDKLLITAICPRKSLMTRKMAGLTSDNQPIAANVDTVFICMSANHDFNLTRLERYLYIAWESGANPVILLTKTDLVTEEQAIEMSNNIQEATAGIPVISVNQLMDMRQALDSYLAPKATIVFVGSSGVGKSTLTNQLVENAHQKTKEVRKEDSKGRHTTTNRSLFFLKNGCSIIDTPGMREIGIASGFAENSSSFETLESLAQTCKFTNCQHETEPGCAVQAAIYRGELSEERLKNYRKLEAEKKYNERRQQFKEKQQNKKAKRREKNYEE</sequence>
<feature type="binding site" evidence="10">
    <location>
        <position position="263"/>
    </location>
    <ligand>
        <name>Zn(2+)</name>
        <dbReference type="ChEBI" id="CHEBI:29105"/>
    </ligand>
</feature>
<comment type="subunit">
    <text evidence="10">Monomer. Associates with 30S ribosomal subunit, binds 16S rRNA.</text>
</comment>
<dbReference type="Proteomes" id="UP000013785">
    <property type="component" value="Unassembled WGS sequence"/>
</dbReference>
<dbReference type="InterPro" id="IPR004881">
    <property type="entry name" value="Ribosome_biogen_GTPase_RsgA"/>
</dbReference>
<evidence type="ECO:0000313" key="14">
    <source>
        <dbReference type="EMBL" id="EOL44104.1"/>
    </source>
</evidence>
<evidence type="ECO:0000256" key="5">
    <source>
        <dbReference type="ARBA" id="ARBA00022741"/>
    </source>
</evidence>
<feature type="compositionally biased region" description="Basic and acidic residues" evidence="11">
    <location>
        <begin position="303"/>
        <end position="316"/>
    </location>
</feature>
<dbReference type="GO" id="GO:0005737">
    <property type="term" value="C:cytoplasm"/>
    <property type="evidence" value="ECO:0007669"/>
    <property type="project" value="UniProtKB-SubCell"/>
</dbReference>
<comment type="cofactor">
    <cofactor evidence="10">
        <name>Zn(2+)</name>
        <dbReference type="ChEBI" id="CHEBI:29105"/>
    </cofactor>
    <text evidence="10">Binds 1 zinc ion per subunit.</text>
</comment>
<dbReference type="AlphaFoldDB" id="R3TRB4"/>
<dbReference type="OrthoDB" id="9809485at2"/>
<dbReference type="STRING" id="154621.RV11_GL001851"/>
<gene>
    <name evidence="10" type="primary">rsgA</name>
    <name evidence="14" type="ORF">UC3_01734</name>
</gene>
<dbReference type="EC" id="3.6.1.-" evidence="10"/>
<comment type="similarity">
    <text evidence="10">Belongs to the TRAFAC class YlqF/YawG GTPase family. RsgA subfamily.</text>
</comment>
<dbReference type="Pfam" id="PF03193">
    <property type="entry name" value="RsgA_GTPase"/>
    <property type="match status" value="1"/>
</dbReference>
<keyword evidence="8 10" id="KW-0694">RNA-binding</keyword>
<dbReference type="GO" id="GO:0042274">
    <property type="term" value="P:ribosomal small subunit biogenesis"/>
    <property type="evidence" value="ECO:0007669"/>
    <property type="project" value="UniProtKB-UniRule"/>
</dbReference>
<evidence type="ECO:0000256" key="6">
    <source>
        <dbReference type="ARBA" id="ARBA00022801"/>
    </source>
</evidence>
<keyword evidence="3 10" id="KW-0479">Metal-binding</keyword>
<dbReference type="CDD" id="cd01854">
    <property type="entry name" value="YjeQ_EngC"/>
    <property type="match status" value="1"/>
</dbReference>
<dbReference type="EMBL" id="AJAT01000014">
    <property type="protein sequence ID" value="EOL44104.1"/>
    <property type="molecule type" value="Genomic_DNA"/>
</dbReference>
<evidence type="ECO:0000259" key="13">
    <source>
        <dbReference type="PROSITE" id="PS51721"/>
    </source>
</evidence>
<dbReference type="HOGENOM" id="CLU_033617_0_1_9"/>
<evidence type="ECO:0000313" key="15">
    <source>
        <dbReference type="Proteomes" id="UP000013785"/>
    </source>
</evidence>
<keyword evidence="7 10" id="KW-0862">Zinc</keyword>
<dbReference type="PATRIC" id="fig|1158610.3.peg.1726"/>
<feature type="binding site" evidence="10">
    <location>
        <begin position="182"/>
        <end position="190"/>
    </location>
    <ligand>
        <name>GTP</name>
        <dbReference type="ChEBI" id="CHEBI:37565"/>
    </ligand>
</feature>
<dbReference type="HAMAP" id="MF_01820">
    <property type="entry name" value="GTPase_RsgA"/>
    <property type="match status" value="1"/>
</dbReference>
<dbReference type="PANTHER" id="PTHR32120">
    <property type="entry name" value="SMALL RIBOSOMAL SUBUNIT BIOGENESIS GTPASE RSGA"/>
    <property type="match status" value="1"/>
</dbReference>
<dbReference type="SUPFAM" id="SSF52540">
    <property type="entry name" value="P-loop containing nucleoside triphosphate hydrolases"/>
    <property type="match status" value="1"/>
</dbReference>
<dbReference type="InterPro" id="IPR010914">
    <property type="entry name" value="RsgA_GTPase_dom"/>
</dbReference>
<dbReference type="GO" id="GO:0003924">
    <property type="term" value="F:GTPase activity"/>
    <property type="evidence" value="ECO:0007669"/>
    <property type="project" value="UniProtKB-UniRule"/>
</dbReference>
<dbReference type="NCBIfam" id="TIGR00157">
    <property type="entry name" value="ribosome small subunit-dependent GTPase A"/>
    <property type="match status" value="1"/>
</dbReference>
<name>R3TRB4_9ENTE</name>
<keyword evidence="4 10" id="KW-0699">rRNA-binding</keyword>
<protein>
    <recommendedName>
        <fullName evidence="10">Small ribosomal subunit biogenesis GTPase RsgA</fullName>
        <ecNumber evidence="10">3.6.1.-</ecNumber>
    </recommendedName>
</protein>
<comment type="subcellular location">
    <subcellularLocation>
        <location evidence="10">Cytoplasm</location>
    </subcellularLocation>
</comment>
<dbReference type="InterPro" id="IPR027417">
    <property type="entry name" value="P-loop_NTPase"/>
</dbReference>
<dbReference type="PROSITE" id="PS51721">
    <property type="entry name" value="G_CP"/>
    <property type="match status" value="1"/>
</dbReference>
<proteinExistence type="inferred from homology"/>
<evidence type="ECO:0000256" key="11">
    <source>
        <dbReference type="SAM" id="MobiDB-lite"/>
    </source>
</evidence>
<accession>R3TRB4</accession>
<evidence type="ECO:0000256" key="1">
    <source>
        <dbReference type="ARBA" id="ARBA00022490"/>
    </source>
</evidence>
<keyword evidence="2 10" id="KW-0690">Ribosome biogenesis</keyword>
<feature type="binding site" evidence="10">
    <location>
        <begin position="129"/>
        <end position="132"/>
    </location>
    <ligand>
        <name>GTP</name>
        <dbReference type="ChEBI" id="CHEBI:37565"/>
    </ligand>
</feature>
<dbReference type="Gene3D" id="1.10.40.50">
    <property type="entry name" value="Probable gtpase engc, domain 3"/>
    <property type="match status" value="1"/>
</dbReference>
<dbReference type="PANTHER" id="PTHR32120:SF10">
    <property type="entry name" value="SMALL RIBOSOMAL SUBUNIT BIOGENESIS GTPASE RSGA"/>
    <property type="match status" value="1"/>
</dbReference>
<evidence type="ECO:0000256" key="4">
    <source>
        <dbReference type="ARBA" id="ARBA00022730"/>
    </source>
</evidence>
<comment type="function">
    <text evidence="10">One of several proteins that assist in the late maturation steps of the functional core of the 30S ribosomal subunit. Helps release RbfA from mature subunits. May play a role in the assembly of ribosomal proteins into the subunit. Circularly permuted GTPase that catalyzes slow GTP hydrolysis, GTPase activity is stimulated by the 30S ribosomal subunit.</text>
</comment>
<comment type="caution">
    <text evidence="14">The sequence shown here is derived from an EMBL/GenBank/DDBJ whole genome shotgun (WGS) entry which is preliminary data.</text>
</comment>
<evidence type="ECO:0000259" key="12">
    <source>
        <dbReference type="PROSITE" id="PS50936"/>
    </source>
</evidence>
<evidence type="ECO:0000256" key="8">
    <source>
        <dbReference type="ARBA" id="ARBA00022884"/>
    </source>
</evidence>
<dbReference type="GO" id="GO:0005525">
    <property type="term" value="F:GTP binding"/>
    <property type="evidence" value="ECO:0007669"/>
    <property type="project" value="UniProtKB-UniRule"/>
</dbReference>